<evidence type="ECO:0000313" key="3">
    <source>
        <dbReference type="Proteomes" id="UP001153269"/>
    </source>
</evidence>
<keyword evidence="3" id="KW-1185">Reference proteome</keyword>
<dbReference type="Proteomes" id="UP001153269">
    <property type="component" value="Unassembled WGS sequence"/>
</dbReference>
<accession>A0A9N7YVK1</accession>
<evidence type="ECO:0000313" key="2">
    <source>
        <dbReference type="EMBL" id="CAB1445976.1"/>
    </source>
</evidence>
<protein>
    <submittedName>
        <fullName evidence="2">Uncharacterized protein</fullName>
    </submittedName>
</protein>
<dbReference type="EMBL" id="CADEAL010003846">
    <property type="protein sequence ID" value="CAB1445976.1"/>
    <property type="molecule type" value="Genomic_DNA"/>
</dbReference>
<gene>
    <name evidence="2" type="ORF">PLEPLA_LOCUS33720</name>
</gene>
<dbReference type="AlphaFoldDB" id="A0A9N7YVK1"/>
<feature type="region of interest" description="Disordered" evidence="1">
    <location>
        <begin position="1"/>
        <end position="24"/>
    </location>
</feature>
<evidence type="ECO:0000256" key="1">
    <source>
        <dbReference type="SAM" id="MobiDB-lite"/>
    </source>
</evidence>
<organism evidence="2 3">
    <name type="scientific">Pleuronectes platessa</name>
    <name type="common">European plaice</name>
    <dbReference type="NCBI Taxonomy" id="8262"/>
    <lineage>
        <taxon>Eukaryota</taxon>
        <taxon>Metazoa</taxon>
        <taxon>Chordata</taxon>
        <taxon>Craniata</taxon>
        <taxon>Vertebrata</taxon>
        <taxon>Euteleostomi</taxon>
        <taxon>Actinopterygii</taxon>
        <taxon>Neopterygii</taxon>
        <taxon>Teleostei</taxon>
        <taxon>Neoteleostei</taxon>
        <taxon>Acanthomorphata</taxon>
        <taxon>Carangaria</taxon>
        <taxon>Pleuronectiformes</taxon>
        <taxon>Pleuronectoidei</taxon>
        <taxon>Pleuronectidae</taxon>
        <taxon>Pleuronectes</taxon>
    </lineage>
</organism>
<reference evidence="2" key="1">
    <citation type="submission" date="2020-03" db="EMBL/GenBank/DDBJ databases">
        <authorList>
            <person name="Weist P."/>
        </authorList>
    </citation>
    <scope>NUCLEOTIDE SEQUENCE</scope>
</reference>
<name>A0A9N7YVK1_PLEPL</name>
<sequence>MFRVMGSDSVDRGVKAERHDAAGPEWATVRTREAQRAEDEATVCSAAAAAAGGSSSTNIPHKEAGKWVHGRKGGWGGKTPRYSPMLLKLSDKVLLNFFILPIFSAGLEAGIMSHIFLSSSSTDFWRRAGGGLDVVLQRGSRTALRSALRGFSSPAAAAAEHRKRRRSSSHSSHQLVRATVLWRLSQGGNYISKETIKVRTEAGASTGRPVSVVPCSTAAEMSFLGFLSPVSTPPDPALAADWRSPGVNRVPIRCGGWLSGTQRRPHTRRRNMFTSSQVGACAPAGNCCPLQDPGRGIPQTSAPSAFSSLQLRIYTSCSFH</sequence>
<feature type="compositionally biased region" description="Basic and acidic residues" evidence="1">
    <location>
        <begin position="9"/>
        <end position="22"/>
    </location>
</feature>
<proteinExistence type="predicted"/>
<comment type="caution">
    <text evidence="2">The sequence shown here is derived from an EMBL/GenBank/DDBJ whole genome shotgun (WGS) entry which is preliminary data.</text>
</comment>